<organism evidence="1 2">
    <name type="scientific">Nonomuraea africana</name>
    <dbReference type="NCBI Taxonomy" id="46171"/>
    <lineage>
        <taxon>Bacteria</taxon>
        <taxon>Bacillati</taxon>
        <taxon>Actinomycetota</taxon>
        <taxon>Actinomycetes</taxon>
        <taxon>Streptosporangiales</taxon>
        <taxon>Streptosporangiaceae</taxon>
        <taxon>Nonomuraea</taxon>
    </lineage>
</organism>
<keyword evidence="2" id="KW-1185">Reference proteome</keyword>
<proteinExistence type="predicted"/>
<sequence length="39" mass="4490">MTEHGQLVLLLGARRQWLLERAQQHAEEDAAFAMVASRR</sequence>
<evidence type="ECO:0000313" key="1">
    <source>
        <dbReference type="EMBL" id="MBE1557398.1"/>
    </source>
</evidence>
<dbReference type="Proteomes" id="UP000661607">
    <property type="component" value="Unassembled WGS sequence"/>
</dbReference>
<gene>
    <name evidence="1" type="ORF">H4W81_000177</name>
</gene>
<comment type="caution">
    <text evidence="1">The sequence shown here is derived from an EMBL/GenBank/DDBJ whole genome shotgun (WGS) entry which is preliminary data.</text>
</comment>
<name>A0ABR9K6K9_9ACTN</name>
<protein>
    <submittedName>
        <fullName evidence="1">Uncharacterized protein</fullName>
    </submittedName>
</protein>
<accession>A0ABR9K6K9</accession>
<reference evidence="1 2" key="1">
    <citation type="submission" date="2020-10" db="EMBL/GenBank/DDBJ databases">
        <title>Sequencing the genomes of 1000 actinobacteria strains.</title>
        <authorList>
            <person name="Klenk H.-P."/>
        </authorList>
    </citation>
    <scope>NUCLEOTIDE SEQUENCE [LARGE SCALE GENOMIC DNA]</scope>
    <source>
        <strain evidence="1 2">DSM 43748</strain>
    </source>
</reference>
<evidence type="ECO:0000313" key="2">
    <source>
        <dbReference type="Proteomes" id="UP000661607"/>
    </source>
</evidence>
<dbReference type="EMBL" id="JADBEF010000001">
    <property type="protein sequence ID" value="MBE1557398.1"/>
    <property type="molecule type" value="Genomic_DNA"/>
</dbReference>